<dbReference type="EMBL" id="VWYZ01000723">
    <property type="protein sequence ID" value="NXF27167.1"/>
    <property type="molecule type" value="Genomic_DNA"/>
</dbReference>
<dbReference type="GO" id="GO:0031424">
    <property type="term" value="P:keratinization"/>
    <property type="evidence" value="ECO:0007669"/>
    <property type="project" value="TreeGrafter"/>
</dbReference>
<gene>
    <name evidence="4" type="primary">Krt75_1</name>
    <name evidence="4" type="ORF">RHOROS_R04978</name>
</gene>
<protein>
    <submittedName>
        <fullName evidence="4">K2C75 protein</fullName>
    </submittedName>
</protein>
<dbReference type="FunFam" id="1.20.5.500:FF:000001">
    <property type="entry name" value="Type II keratin 23"/>
    <property type="match status" value="1"/>
</dbReference>
<dbReference type="PANTHER" id="PTHR45616">
    <property type="entry name" value="GATA-TYPE DOMAIN-CONTAINING PROTEIN"/>
    <property type="match status" value="1"/>
</dbReference>
<dbReference type="PROSITE" id="PS51842">
    <property type="entry name" value="IF_ROD_2"/>
    <property type="match status" value="1"/>
</dbReference>
<dbReference type="Gene3D" id="1.20.5.500">
    <property type="entry name" value="Single helix bin"/>
    <property type="match status" value="1"/>
</dbReference>
<evidence type="ECO:0000259" key="3">
    <source>
        <dbReference type="PROSITE" id="PS51842"/>
    </source>
</evidence>
<evidence type="ECO:0000313" key="5">
    <source>
        <dbReference type="Proteomes" id="UP000574210"/>
    </source>
</evidence>
<reference evidence="4 5" key="1">
    <citation type="submission" date="2019-09" db="EMBL/GenBank/DDBJ databases">
        <title>Bird 10,000 Genomes (B10K) Project - Family phase.</title>
        <authorList>
            <person name="Zhang G."/>
        </authorList>
    </citation>
    <scope>NUCLEOTIDE SEQUENCE [LARGE SCALE GENOMIC DNA]</scope>
    <source>
        <strain evidence="4">B10K-CU-031-12</strain>
        <tissue evidence="4">Muscle</tissue>
    </source>
</reference>
<feature type="non-terminal residue" evidence="4">
    <location>
        <position position="187"/>
    </location>
</feature>
<dbReference type="GO" id="GO:0045109">
    <property type="term" value="P:intermediate filament organization"/>
    <property type="evidence" value="ECO:0007669"/>
    <property type="project" value="TreeGrafter"/>
</dbReference>
<dbReference type="Gene3D" id="1.20.5.170">
    <property type="match status" value="1"/>
</dbReference>
<feature type="domain" description="IF rod" evidence="3">
    <location>
        <begin position="1"/>
        <end position="187"/>
    </location>
</feature>
<dbReference type="SUPFAM" id="SSF64593">
    <property type="entry name" value="Intermediate filament protein, coiled coil region"/>
    <property type="match status" value="1"/>
</dbReference>
<keyword evidence="5" id="KW-1185">Reference proteome</keyword>
<dbReference type="AlphaFoldDB" id="A0A7K8SAT4"/>
<keyword evidence="2" id="KW-0175">Coiled coil</keyword>
<organism evidence="4 5">
    <name type="scientific">Rhodinocichla rosea</name>
    <dbReference type="NCBI Taxonomy" id="58203"/>
    <lineage>
        <taxon>Eukaryota</taxon>
        <taxon>Metazoa</taxon>
        <taxon>Chordata</taxon>
        <taxon>Craniata</taxon>
        <taxon>Vertebrata</taxon>
        <taxon>Euteleostomi</taxon>
        <taxon>Archelosauria</taxon>
        <taxon>Archosauria</taxon>
        <taxon>Dinosauria</taxon>
        <taxon>Saurischia</taxon>
        <taxon>Theropoda</taxon>
        <taxon>Coelurosauria</taxon>
        <taxon>Aves</taxon>
        <taxon>Neognathae</taxon>
        <taxon>Neoaves</taxon>
        <taxon>Telluraves</taxon>
        <taxon>Australaves</taxon>
        <taxon>Passeriformes</taxon>
        <taxon>Thraupidae</taxon>
        <taxon>Rhodinocichla</taxon>
    </lineage>
</organism>
<dbReference type="Proteomes" id="UP000574210">
    <property type="component" value="Unassembled WGS sequence"/>
</dbReference>
<name>A0A7K8SAT4_9PASS</name>
<dbReference type="GO" id="GO:0005615">
    <property type="term" value="C:extracellular space"/>
    <property type="evidence" value="ECO:0007669"/>
    <property type="project" value="TreeGrafter"/>
</dbReference>
<evidence type="ECO:0000256" key="2">
    <source>
        <dbReference type="ARBA" id="ARBA00023054"/>
    </source>
</evidence>
<accession>A0A7K8SAT4</accession>
<dbReference type="GO" id="GO:0045095">
    <property type="term" value="C:keratin filament"/>
    <property type="evidence" value="ECO:0007669"/>
    <property type="project" value="TreeGrafter"/>
</dbReference>
<dbReference type="InterPro" id="IPR039008">
    <property type="entry name" value="IF_rod_dom"/>
</dbReference>
<dbReference type="PANTHER" id="PTHR45616:SF39">
    <property type="entry name" value="KERATIN, TYPE II CYTOSKELETAL 6A-RELATED"/>
    <property type="match status" value="1"/>
</dbReference>
<dbReference type="Pfam" id="PF00038">
    <property type="entry name" value="Filament"/>
    <property type="match status" value="2"/>
</dbReference>
<dbReference type="GO" id="GO:0030280">
    <property type="term" value="F:structural constituent of skin epidermis"/>
    <property type="evidence" value="ECO:0007669"/>
    <property type="project" value="TreeGrafter"/>
</dbReference>
<evidence type="ECO:0000313" key="4">
    <source>
        <dbReference type="EMBL" id="NXF27167.1"/>
    </source>
</evidence>
<evidence type="ECO:0000256" key="1">
    <source>
        <dbReference type="ARBA" id="ARBA00022754"/>
    </source>
</evidence>
<keyword evidence="1" id="KW-0403">Intermediate filament</keyword>
<proteinExistence type="predicted"/>
<feature type="non-terminal residue" evidence="4">
    <location>
        <position position="1"/>
    </location>
</feature>
<comment type="caution">
    <text evidence="4">The sequence shown here is derived from an EMBL/GenBank/DDBJ whole genome shotgun (WGS) entry which is preliminary data.</text>
</comment>
<sequence length="187" mass="21060">MNNSQNLDLDSIISEVKAQYEDITSWSRAEAESLYQSKYKELQLLASWHGDDLQNTRVGISEMNHLVQQLHSDMDSVKVQGQDLPKHGALPSAPLAGRGLEIRIQTHHKVTGLVPTGGRAADGIAEAEQQGDIALKDTRARLEKLEATLQKAKADLAWELWEYQEHMNIKLALDIEIMTYRKSEESR</sequence>